<dbReference type="Proteomes" id="UP000815325">
    <property type="component" value="Unassembled WGS sequence"/>
</dbReference>
<reference evidence="2" key="1">
    <citation type="submission" date="2017-08" db="EMBL/GenBank/DDBJ databases">
        <authorList>
            <person name="Polle J.E."/>
            <person name="Barry K."/>
            <person name="Cushman J."/>
            <person name="Schmutz J."/>
            <person name="Tran D."/>
            <person name="Hathwaick L.T."/>
            <person name="Yim W.C."/>
            <person name="Jenkins J."/>
            <person name="Mckie-Krisberg Z.M."/>
            <person name="Prochnik S."/>
            <person name="Lindquist E."/>
            <person name="Dockter R.B."/>
            <person name="Adam C."/>
            <person name="Molina H."/>
            <person name="Bunkerborg J."/>
            <person name="Jin E."/>
            <person name="Buchheim M."/>
            <person name="Magnuson J."/>
        </authorList>
    </citation>
    <scope>NUCLEOTIDE SEQUENCE</scope>
    <source>
        <strain evidence="2">CCAP 19/18</strain>
    </source>
</reference>
<accession>A0ABQ7FUQ7</accession>
<organism evidence="2 3">
    <name type="scientific">Dunaliella salina</name>
    <name type="common">Green alga</name>
    <name type="synonym">Protococcus salinus</name>
    <dbReference type="NCBI Taxonomy" id="3046"/>
    <lineage>
        <taxon>Eukaryota</taxon>
        <taxon>Viridiplantae</taxon>
        <taxon>Chlorophyta</taxon>
        <taxon>core chlorophytes</taxon>
        <taxon>Chlorophyceae</taxon>
        <taxon>CS clade</taxon>
        <taxon>Chlamydomonadales</taxon>
        <taxon>Dunaliellaceae</taxon>
        <taxon>Dunaliella</taxon>
    </lineage>
</organism>
<name>A0ABQ7FUQ7_DUNSA</name>
<feature type="region of interest" description="Disordered" evidence="1">
    <location>
        <begin position="1"/>
        <end position="44"/>
    </location>
</feature>
<evidence type="ECO:0000313" key="3">
    <source>
        <dbReference type="Proteomes" id="UP000815325"/>
    </source>
</evidence>
<comment type="caution">
    <text evidence="2">The sequence shown here is derived from an EMBL/GenBank/DDBJ whole genome shotgun (WGS) entry which is preliminary data.</text>
</comment>
<gene>
    <name evidence="2" type="ORF">DUNSADRAFT_7142</name>
</gene>
<evidence type="ECO:0000256" key="1">
    <source>
        <dbReference type="SAM" id="MobiDB-lite"/>
    </source>
</evidence>
<sequence length="177" mass="18706">PGAYQQERGRDPRKRVRWGGPALQAGQPGRIQRPPGCLDWTPGHCRPGRPRGPAPFHGKLAEPGCFEDPPWAETKVSQPVPSFGGSGATPAGSNAAVIKTLCAFNHTEAKAEQQQQQTVVAVCRPSLTSGGCHASLTPCGQGSREVTGHETHLACMGFWCSETDSLLHVSAGIHVAK</sequence>
<keyword evidence="3" id="KW-1185">Reference proteome</keyword>
<evidence type="ECO:0000313" key="2">
    <source>
        <dbReference type="EMBL" id="KAF5825762.1"/>
    </source>
</evidence>
<dbReference type="EMBL" id="MU072049">
    <property type="protein sequence ID" value="KAF5825762.1"/>
    <property type="molecule type" value="Genomic_DNA"/>
</dbReference>
<proteinExistence type="predicted"/>
<feature type="non-terminal residue" evidence="2">
    <location>
        <position position="1"/>
    </location>
</feature>
<protein>
    <submittedName>
        <fullName evidence="2">Uncharacterized protein</fullName>
    </submittedName>
</protein>